<dbReference type="AlphaFoldDB" id="A0A398CV21"/>
<evidence type="ECO:0000259" key="1">
    <source>
        <dbReference type="Pfam" id="PF06283"/>
    </source>
</evidence>
<evidence type="ECO:0000313" key="2">
    <source>
        <dbReference type="EMBL" id="RIE03727.1"/>
    </source>
</evidence>
<comment type="caution">
    <text evidence="2">The sequence shown here is derived from an EMBL/GenBank/DDBJ whole genome shotgun (WGS) entry which is preliminary data.</text>
</comment>
<gene>
    <name evidence="2" type="ORF">D3H35_10560</name>
</gene>
<dbReference type="RefSeq" id="WP_119149132.1">
    <property type="nucleotide sequence ID" value="NZ_JBHSOV010000021.1"/>
</dbReference>
<feature type="domain" description="ThuA-like" evidence="1">
    <location>
        <begin position="3"/>
        <end position="219"/>
    </location>
</feature>
<dbReference type="InterPro" id="IPR009381">
    <property type="entry name" value="Trehalose_catabolism_ThuA_prok"/>
</dbReference>
<reference evidence="2 3" key="1">
    <citation type="submission" date="2018-09" db="EMBL/GenBank/DDBJ databases">
        <title>Cohnella cavernae sp. nov., isolated from a karst cave.</title>
        <authorList>
            <person name="Zhu H."/>
        </authorList>
    </citation>
    <scope>NUCLEOTIDE SEQUENCE [LARGE SCALE GENOMIC DNA]</scope>
    <source>
        <strain evidence="2 3">K2E09-144</strain>
    </source>
</reference>
<protein>
    <submittedName>
        <fullName evidence="2">Trehalose utilization protein ThuA</fullName>
    </submittedName>
</protein>
<dbReference type="OrthoDB" id="252909at2"/>
<name>A0A398CV21_9BACL</name>
<proteinExistence type="predicted"/>
<dbReference type="PIRSF" id="PIRSF030013">
    <property type="entry name" value="ThuA"/>
    <property type="match status" value="1"/>
</dbReference>
<dbReference type="Pfam" id="PF06283">
    <property type="entry name" value="ThuA"/>
    <property type="match status" value="1"/>
</dbReference>
<dbReference type="InterPro" id="IPR029062">
    <property type="entry name" value="Class_I_gatase-like"/>
</dbReference>
<dbReference type="Proteomes" id="UP000266340">
    <property type="component" value="Unassembled WGS sequence"/>
</dbReference>
<keyword evidence="3" id="KW-1185">Reference proteome</keyword>
<accession>A0A398CV21</accession>
<dbReference type="InterPro" id="IPR029010">
    <property type="entry name" value="ThuA-like"/>
</dbReference>
<dbReference type="Gene3D" id="3.40.50.880">
    <property type="match status" value="1"/>
</dbReference>
<organism evidence="2 3">
    <name type="scientific">Cohnella faecalis</name>
    <dbReference type="NCBI Taxonomy" id="2315694"/>
    <lineage>
        <taxon>Bacteria</taxon>
        <taxon>Bacillati</taxon>
        <taxon>Bacillota</taxon>
        <taxon>Bacilli</taxon>
        <taxon>Bacillales</taxon>
        <taxon>Paenibacillaceae</taxon>
        <taxon>Cohnella</taxon>
    </lineage>
</organism>
<dbReference type="EMBL" id="QXJM01000032">
    <property type="protein sequence ID" value="RIE03727.1"/>
    <property type="molecule type" value="Genomic_DNA"/>
</dbReference>
<dbReference type="SUPFAM" id="SSF52317">
    <property type="entry name" value="Class I glutamine amidotransferase-like"/>
    <property type="match status" value="1"/>
</dbReference>
<evidence type="ECO:0000313" key="3">
    <source>
        <dbReference type="Proteomes" id="UP000266340"/>
    </source>
</evidence>
<sequence length="241" mass="27411">MIRVTIWNEYVHEVVNPAVAEVYPQGIHNAIAAGIRNESFSIRTATLAEPEHGLTEEVLNETDVLLWWGHRAHDEVRDDIVDRVQQRVLDGMGLIVLHSGHCSKIFNKLMGTKTCQLKWREADEKERLWVIDPSHPIAEGIGEFIELPKEEMYGEHFNIPVPDELIFISWFEGGDVLRSGVTYSRGRGKIFYFRPGHETYPTYYNNDILKVISNGVKWAAPSQTAAPFYGNTAPLEPIKAK</sequence>